<reference evidence="3" key="1">
    <citation type="submission" date="2023-07" db="EMBL/GenBank/DDBJ databases">
        <authorList>
            <consortium name="CYATHOMIX"/>
        </authorList>
    </citation>
    <scope>NUCLEOTIDE SEQUENCE</scope>
    <source>
        <strain evidence="3">N/A</strain>
    </source>
</reference>
<accession>A0AA36GVG5</accession>
<feature type="coiled-coil region" evidence="1">
    <location>
        <begin position="844"/>
        <end position="955"/>
    </location>
</feature>
<keyword evidence="4" id="KW-1185">Reference proteome</keyword>
<feature type="region of interest" description="Disordered" evidence="2">
    <location>
        <begin position="1"/>
        <end position="43"/>
    </location>
</feature>
<feature type="coiled-coil region" evidence="1">
    <location>
        <begin position="115"/>
        <end position="156"/>
    </location>
</feature>
<evidence type="ECO:0000313" key="4">
    <source>
        <dbReference type="Proteomes" id="UP001176961"/>
    </source>
</evidence>
<protein>
    <submittedName>
        <fullName evidence="3">Uncharacterized protein</fullName>
    </submittedName>
</protein>
<feature type="coiled-coil region" evidence="1">
    <location>
        <begin position="197"/>
        <end position="419"/>
    </location>
</feature>
<name>A0AA36GVG5_CYLNA</name>
<dbReference type="PANTHER" id="PTHR47357:SF1">
    <property type="entry name" value="SPINDLE POLE BODY COMPONENT 110"/>
    <property type="match status" value="1"/>
</dbReference>
<dbReference type="Proteomes" id="UP001176961">
    <property type="component" value="Unassembled WGS sequence"/>
</dbReference>
<evidence type="ECO:0000256" key="1">
    <source>
        <dbReference type="SAM" id="Coils"/>
    </source>
</evidence>
<gene>
    <name evidence="3" type="ORF">CYNAS_LOCUS11032</name>
</gene>
<sequence>MLRLGARPSMEVDTDSGHPTPRDDENSAEESSESYQYFSPQAASTPIAQHVRKSLRARNNSFFEASEKQNGIDTDGAEVFVKTIEQLIHSTEKNRRLTKENERFLNESAAWYEEKSFLERKIKESEADAESLRNDLQEKENRIEALEKQVAELLQSISEHPAEEASEAAVELIVDRKVLLEEGTQCRADQRDAETQADVSNEDYAQMKDRVEALDAENRELHHKLENLQSVVDEVTSLRKDEEQWREKCSFLEAENNEVRKEEKELLKEIEEKKTELIKLKTQNESLTTEVDCLRAQAKNFEEMRMRNHDLEQLQSENERLLVEHKVQIAELRSCVASYEQTIKSLRDSEKEMKERIDEKLAEAKKLDDECRTLRNVGDKLSEESVFATLLNNELKLKLTQAYNEIDELKASIDKERDARKAEVQSICSVAEINKKLQLSNVRVDELCILNEKISTELDYLRQKLVNSVSKEEMEDLSASLKKCQRDLDAAMRDKKALLEKEEHYGKEIAKIESLRFELKARDDMICDLRASEVKLHADLAAKSEELLKLQSQFDDLSRECCKIREEYHFFQENAEQQYCAMLEDKCKQIEAMSVRLAQLESYPGQTLSADGALCARCAEKNAEPVDDCAEGHALYEYLPTALREFVEKSDSDEVKAAVEEMRNTSVPDYISKPNTNTLKKEVATSTYNLDDTGDKAQVSNLSAKLDDSLPLSQIVECFEGLEDYRLHIDSPDLRPEMRRFFACIKYEPDIEAVKSAARHLLESCDRLFLDNAKEVFRKEVQNIHESKDALEKMISSERLQWAIEKENMEMQLDRFRRHVEQIPILHKEKAIMRAELNATRVQIEQYRLKLKQKCDEYERLEQERDSMEALAKEFQKLDQDSQEQIKEANSVIDELERKLKDVSADLERERREVIILKDDNDACTLHICNLKARNNDLIQKAQELMCACEKLEKTERYNQKTIQIVCESFWEREEFVQRLKRRSTERKKLIERFVEEVNQIILSFGGSPDSVDDMQTTIRTWTSTDTQDDKDHESRKQTLLGQLEKLGSDQQFRTAQQKIMLRSK</sequence>
<dbReference type="PANTHER" id="PTHR47357">
    <property type="entry name" value="COP1-INTERACTIVE PROTEIN 1"/>
    <property type="match status" value="1"/>
</dbReference>
<dbReference type="EMBL" id="CATQJL010000223">
    <property type="protein sequence ID" value="CAJ0599049.1"/>
    <property type="molecule type" value="Genomic_DNA"/>
</dbReference>
<proteinExistence type="predicted"/>
<dbReference type="AlphaFoldDB" id="A0AA36GVG5"/>
<evidence type="ECO:0000256" key="2">
    <source>
        <dbReference type="SAM" id="MobiDB-lite"/>
    </source>
</evidence>
<organism evidence="3 4">
    <name type="scientific">Cylicocyclus nassatus</name>
    <name type="common">Nematode worm</name>
    <dbReference type="NCBI Taxonomy" id="53992"/>
    <lineage>
        <taxon>Eukaryota</taxon>
        <taxon>Metazoa</taxon>
        <taxon>Ecdysozoa</taxon>
        <taxon>Nematoda</taxon>
        <taxon>Chromadorea</taxon>
        <taxon>Rhabditida</taxon>
        <taxon>Rhabditina</taxon>
        <taxon>Rhabditomorpha</taxon>
        <taxon>Strongyloidea</taxon>
        <taxon>Strongylidae</taxon>
        <taxon>Cylicocyclus</taxon>
    </lineage>
</organism>
<keyword evidence="1" id="KW-0175">Coiled coil</keyword>
<dbReference type="GO" id="GO:0005200">
    <property type="term" value="F:structural constituent of cytoskeleton"/>
    <property type="evidence" value="ECO:0007669"/>
    <property type="project" value="TreeGrafter"/>
</dbReference>
<evidence type="ECO:0000313" key="3">
    <source>
        <dbReference type="EMBL" id="CAJ0599049.1"/>
    </source>
</evidence>
<dbReference type="GO" id="GO:0005856">
    <property type="term" value="C:cytoskeleton"/>
    <property type="evidence" value="ECO:0007669"/>
    <property type="project" value="TreeGrafter"/>
</dbReference>
<feature type="coiled-coil region" evidence="1">
    <location>
        <begin position="474"/>
        <end position="501"/>
    </location>
</feature>
<comment type="caution">
    <text evidence="3">The sequence shown here is derived from an EMBL/GenBank/DDBJ whole genome shotgun (WGS) entry which is preliminary data.</text>
</comment>